<sequence>MHREELEECYSKRISHTHKQTHTHVQYTHTHTIHTHTTHLFFNHYYLQLVTAWSPLRAVLEK</sequence>
<proteinExistence type="predicted"/>
<evidence type="ECO:0000313" key="1">
    <source>
        <dbReference type="EMBL" id="JAI07942.1"/>
    </source>
</evidence>
<reference evidence="1" key="2">
    <citation type="journal article" date="2015" name="Fish Shellfish Immunol.">
        <title>Early steps in the European eel (Anguilla anguilla)-Vibrio vulnificus interaction in the gills: Role of the RtxA13 toxin.</title>
        <authorList>
            <person name="Callol A."/>
            <person name="Pajuelo D."/>
            <person name="Ebbesson L."/>
            <person name="Teles M."/>
            <person name="MacKenzie S."/>
            <person name="Amaro C."/>
        </authorList>
    </citation>
    <scope>NUCLEOTIDE SEQUENCE</scope>
</reference>
<accession>A0A0E9XZU3</accession>
<name>A0A0E9XZU3_ANGAN</name>
<reference evidence="1" key="1">
    <citation type="submission" date="2014-11" db="EMBL/GenBank/DDBJ databases">
        <authorList>
            <person name="Amaro Gonzalez C."/>
        </authorList>
    </citation>
    <scope>NUCLEOTIDE SEQUENCE</scope>
</reference>
<protein>
    <submittedName>
        <fullName evidence="1">Uncharacterized protein</fullName>
    </submittedName>
</protein>
<dbReference type="AlphaFoldDB" id="A0A0E9XZU3"/>
<dbReference type="EMBL" id="GBXM01000636">
    <property type="protein sequence ID" value="JAI07942.1"/>
    <property type="molecule type" value="Transcribed_RNA"/>
</dbReference>
<organism evidence="1">
    <name type="scientific">Anguilla anguilla</name>
    <name type="common">European freshwater eel</name>
    <name type="synonym">Muraena anguilla</name>
    <dbReference type="NCBI Taxonomy" id="7936"/>
    <lineage>
        <taxon>Eukaryota</taxon>
        <taxon>Metazoa</taxon>
        <taxon>Chordata</taxon>
        <taxon>Craniata</taxon>
        <taxon>Vertebrata</taxon>
        <taxon>Euteleostomi</taxon>
        <taxon>Actinopterygii</taxon>
        <taxon>Neopterygii</taxon>
        <taxon>Teleostei</taxon>
        <taxon>Anguilliformes</taxon>
        <taxon>Anguillidae</taxon>
        <taxon>Anguilla</taxon>
    </lineage>
</organism>